<dbReference type="OrthoDB" id="310870at2759"/>
<feature type="transmembrane region" description="Helical" evidence="2">
    <location>
        <begin position="470"/>
        <end position="491"/>
    </location>
</feature>
<feature type="transmembrane region" description="Helical" evidence="2">
    <location>
        <begin position="275"/>
        <end position="296"/>
    </location>
</feature>
<dbReference type="RefSeq" id="XP_033535760.1">
    <property type="nucleotide sequence ID" value="XM_033678982.1"/>
</dbReference>
<reference evidence="6" key="3">
    <citation type="submission" date="2025-04" db="UniProtKB">
        <authorList>
            <consortium name="RefSeq"/>
        </authorList>
    </citation>
    <scope>IDENTIFICATION</scope>
    <source>
        <strain evidence="6">CBS 781.70</strain>
    </source>
</reference>
<dbReference type="PANTHER" id="PTHR35859:SF5">
    <property type="entry name" value="ION TRANSPORT DOMAIN-CONTAINING PROTEIN"/>
    <property type="match status" value="1"/>
</dbReference>
<evidence type="ECO:0000256" key="1">
    <source>
        <dbReference type="SAM" id="MobiDB-lite"/>
    </source>
</evidence>
<dbReference type="AlphaFoldDB" id="A0A6G1G8E6"/>
<keyword evidence="2" id="KW-0472">Membrane</keyword>
<feature type="domain" description="Calcium channel YVC1-like C-terminal transmembrane" evidence="3">
    <location>
        <begin position="284"/>
        <end position="573"/>
    </location>
</feature>
<proteinExistence type="predicted"/>
<dbReference type="GeneID" id="54419552"/>
<dbReference type="EMBL" id="ML975153">
    <property type="protein sequence ID" value="KAF1814129.1"/>
    <property type="molecule type" value="Genomic_DNA"/>
</dbReference>
<keyword evidence="2" id="KW-0812">Transmembrane</keyword>
<evidence type="ECO:0000313" key="4">
    <source>
        <dbReference type="EMBL" id="KAF1814129.1"/>
    </source>
</evidence>
<accession>A0A6G1G8E6</accession>
<dbReference type="InterPro" id="IPR056336">
    <property type="entry name" value="YVC1_C"/>
</dbReference>
<protein>
    <recommendedName>
        <fullName evidence="3">Calcium channel YVC1-like C-terminal transmembrane domain-containing protein</fullName>
    </recommendedName>
</protein>
<keyword evidence="5" id="KW-1185">Reference proteome</keyword>
<dbReference type="PANTHER" id="PTHR35859">
    <property type="entry name" value="NONSELECTIVE CATION CHANNEL PROTEIN"/>
    <property type="match status" value="1"/>
</dbReference>
<evidence type="ECO:0000259" key="3">
    <source>
        <dbReference type="Pfam" id="PF23317"/>
    </source>
</evidence>
<feature type="transmembrane region" description="Helical" evidence="2">
    <location>
        <begin position="413"/>
        <end position="432"/>
    </location>
</feature>
<name>A0A6G1G8E6_9PEZI</name>
<feature type="region of interest" description="Disordered" evidence="1">
    <location>
        <begin position="621"/>
        <end position="653"/>
    </location>
</feature>
<dbReference type="Pfam" id="PF23317">
    <property type="entry name" value="YVC1_C"/>
    <property type="match status" value="1"/>
</dbReference>
<keyword evidence="2" id="KW-1133">Transmembrane helix</keyword>
<gene>
    <name evidence="4 6" type="ORF">P152DRAFT_456355</name>
</gene>
<evidence type="ECO:0000313" key="6">
    <source>
        <dbReference type="RefSeq" id="XP_033535760.1"/>
    </source>
</evidence>
<organism evidence="4">
    <name type="scientific">Eremomyces bilateralis CBS 781.70</name>
    <dbReference type="NCBI Taxonomy" id="1392243"/>
    <lineage>
        <taxon>Eukaryota</taxon>
        <taxon>Fungi</taxon>
        <taxon>Dikarya</taxon>
        <taxon>Ascomycota</taxon>
        <taxon>Pezizomycotina</taxon>
        <taxon>Dothideomycetes</taxon>
        <taxon>Dothideomycetes incertae sedis</taxon>
        <taxon>Eremomycetales</taxon>
        <taxon>Eremomycetaceae</taxon>
        <taxon>Eremomyces</taxon>
    </lineage>
</organism>
<reference evidence="4 6" key="1">
    <citation type="submission" date="2020-01" db="EMBL/GenBank/DDBJ databases">
        <authorList>
            <consortium name="DOE Joint Genome Institute"/>
            <person name="Haridas S."/>
            <person name="Albert R."/>
            <person name="Binder M."/>
            <person name="Bloem J."/>
            <person name="Labutti K."/>
            <person name="Salamov A."/>
            <person name="Andreopoulos B."/>
            <person name="Baker S.E."/>
            <person name="Barry K."/>
            <person name="Bills G."/>
            <person name="Bluhm B.H."/>
            <person name="Cannon C."/>
            <person name="Castanera R."/>
            <person name="Culley D.E."/>
            <person name="Daum C."/>
            <person name="Ezra D."/>
            <person name="Gonzalez J.B."/>
            <person name="Henrissat B."/>
            <person name="Kuo A."/>
            <person name="Liang C."/>
            <person name="Lipzen A."/>
            <person name="Lutzoni F."/>
            <person name="Magnuson J."/>
            <person name="Mondo S."/>
            <person name="Nolan M."/>
            <person name="Ohm R."/>
            <person name="Pangilinan J."/>
            <person name="Park H.-J."/>
            <person name="Ramirez L."/>
            <person name="Alfaro M."/>
            <person name="Sun H."/>
            <person name="Tritt A."/>
            <person name="Yoshinaga Y."/>
            <person name="Zwiers L.-H."/>
            <person name="Turgeon B.G."/>
            <person name="Goodwin S.B."/>
            <person name="Spatafora J.W."/>
            <person name="Crous P.W."/>
            <person name="Grigoriev I.V."/>
        </authorList>
    </citation>
    <scope>NUCLEOTIDE SEQUENCE</scope>
    <source>
        <strain evidence="4 6">CBS 781.70</strain>
    </source>
</reference>
<sequence>MNQDEASVTYGAWLEADPSIPIIDDAEPLSDVISKLSIYIVGAIKSPYTFEELRRPQHSQSLAPLIEYLGDRVHHRWIVLALLQLKGHFAALEPDDDRGINDARGFACELVAWRFVLGLSRQEALDYLLSEYTPHDPVPAELGDEESGIPNGLSRHTSELDPLLASSSTLPVRQAQSRTASYFGQVQDSLHDADADSNHVYDLVSSCVNLNALEVAAVSEAKKFLSQKIVQQMIERIWRGDIIFWETLSVDSVKRAKLYNPKRADAYCRLRVPRYLKTFEVLFFVTFLFLYYVVLVQRDYDQITVAEILLYVFIAGFAYDEFGEYRDAGQAFYATDFWSLWDLCIALVGFSFLISRAIGIARESDIIIDTSFDILALEALFLVPRTCSVLSLNPYFGTLMPCLKEMTKDFAKFLSIVTILYIGFLTTFTLLARDNFTLSEMSWILIKVFFGSSYLGFDVAAQISPILGPPVMLIFICLTNILLITSLISLLSNSLTKVLDHAKEEYLFIYSVYVLEASTSNRLTYYLPPWNLISLVSRPLRLFLPSDQLRRTRIAILKVTHTPYVAAIWAYESLTEGLGWSKRDRTSWMSSNIAGPGLIQPLKRQTWKISAGTPRALVASMQPTASDGRGENGRASTADYGSHSGADNADEPQDVDLKSLVLKLSTQVEQLMAIVTERQGGNLQDDE</sequence>
<dbReference type="Proteomes" id="UP000504638">
    <property type="component" value="Unplaced"/>
</dbReference>
<evidence type="ECO:0000256" key="2">
    <source>
        <dbReference type="SAM" id="Phobius"/>
    </source>
</evidence>
<feature type="transmembrane region" description="Helical" evidence="2">
    <location>
        <begin position="339"/>
        <end position="360"/>
    </location>
</feature>
<reference evidence="6" key="2">
    <citation type="submission" date="2020-04" db="EMBL/GenBank/DDBJ databases">
        <authorList>
            <consortium name="NCBI Genome Project"/>
        </authorList>
    </citation>
    <scope>NUCLEOTIDE SEQUENCE</scope>
    <source>
        <strain evidence="6">CBS 781.70</strain>
    </source>
</reference>
<feature type="transmembrane region" description="Helical" evidence="2">
    <location>
        <begin position="303"/>
        <end position="319"/>
    </location>
</feature>
<dbReference type="InterPro" id="IPR052971">
    <property type="entry name" value="TRP_calcium_channel"/>
</dbReference>
<evidence type="ECO:0000313" key="5">
    <source>
        <dbReference type="Proteomes" id="UP000504638"/>
    </source>
</evidence>